<feature type="signal peptide" evidence="1">
    <location>
        <begin position="1"/>
        <end position="20"/>
    </location>
</feature>
<organism evidence="2 3">
    <name type="scientific">Thalassolituus maritimus</name>
    <dbReference type="NCBI Taxonomy" id="484498"/>
    <lineage>
        <taxon>Bacteria</taxon>
        <taxon>Pseudomonadati</taxon>
        <taxon>Pseudomonadota</taxon>
        <taxon>Gammaproteobacteria</taxon>
        <taxon>Oceanospirillales</taxon>
        <taxon>Oceanospirillaceae</taxon>
        <taxon>Thalassolituus</taxon>
    </lineage>
</organism>
<name>A0ABP9ZZ70_9GAMM</name>
<reference evidence="2 3" key="1">
    <citation type="submission" date="2024-04" db="EMBL/GenBank/DDBJ databases">
        <title>Draft genome sequence of Thalassolituus maritimus NBRC 116585.</title>
        <authorList>
            <person name="Miyakawa T."/>
            <person name="Kusuya Y."/>
            <person name="Miura T."/>
        </authorList>
    </citation>
    <scope>NUCLEOTIDE SEQUENCE [LARGE SCALE GENOMIC DNA]</scope>
    <source>
        <strain evidence="2 3">5NW40-0001</strain>
    </source>
</reference>
<sequence length="116" mass="12982">MKKLLLSLLSIFSAGTGAQALPEFSTSLDFDEFAVVEKYLEVLDPHIGKEISANISRFKESTSPGNTQRFELNTAAGYMLLEREDDYAFTLAIFSSSEIVMKIEEAYEKATEELEI</sequence>
<proteinExistence type="predicted"/>
<dbReference type="EMBL" id="BAABWH010000004">
    <property type="protein sequence ID" value="GAA6145439.1"/>
    <property type="molecule type" value="Genomic_DNA"/>
</dbReference>
<protein>
    <recommendedName>
        <fullName evidence="4">Curli production assembly/transport component CsgE</fullName>
    </recommendedName>
</protein>
<dbReference type="RefSeq" id="WP_353294410.1">
    <property type="nucleotide sequence ID" value="NZ_BAABWH010000004.1"/>
</dbReference>
<gene>
    <name evidence="2" type="ORF">NBRC116585_15570</name>
</gene>
<accession>A0ABP9ZZ70</accession>
<feature type="chain" id="PRO_5046223598" description="Curli production assembly/transport component CsgE" evidence="1">
    <location>
        <begin position="21"/>
        <end position="116"/>
    </location>
</feature>
<keyword evidence="3" id="KW-1185">Reference proteome</keyword>
<keyword evidence="1" id="KW-0732">Signal</keyword>
<dbReference type="Proteomes" id="UP001481413">
    <property type="component" value="Unassembled WGS sequence"/>
</dbReference>
<evidence type="ECO:0000313" key="3">
    <source>
        <dbReference type="Proteomes" id="UP001481413"/>
    </source>
</evidence>
<evidence type="ECO:0000256" key="1">
    <source>
        <dbReference type="SAM" id="SignalP"/>
    </source>
</evidence>
<comment type="caution">
    <text evidence="2">The sequence shown here is derived from an EMBL/GenBank/DDBJ whole genome shotgun (WGS) entry which is preliminary data.</text>
</comment>
<evidence type="ECO:0008006" key="4">
    <source>
        <dbReference type="Google" id="ProtNLM"/>
    </source>
</evidence>
<evidence type="ECO:0000313" key="2">
    <source>
        <dbReference type="EMBL" id="GAA6145439.1"/>
    </source>
</evidence>